<name>A0ABY6HR51_9ARCH</name>
<dbReference type="EC" id="2.4.2.22" evidence="4"/>
<gene>
    <name evidence="4" type="ORF">NEF87_002269</name>
</gene>
<dbReference type="SUPFAM" id="SSF53271">
    <property type="entry name" value="PRTase-like"/>
    <property type="match status" value="1"/>
</dbReference>
<dbReference type="Pfam" id="PF00156">
    <property type="entry name" value="Pribosyltran"/>
    <property type="match status" value="1"/>
</dbReference>
<dbReference type="InterPro" id="IPR000836">
    <property type="entry name" value="PRTase_dom"/>
</dbReference>
<evidence type="ECO:0000313" key="4">
    <source>
        <dbReference type="EMBL" id="UYP45984.1"/>
    </source>
</evidence>
<reference evidence="4" key="1">
    <citation type="submission" date="2022-09" db="EMBL/GenBank/DDBJ databases">
        <title>Actin cytoskeleton and complex cell architecture in an #Asgard archaeon.</title>
        <authorList>
            <person name="Ponce Toledo R.I."/>
            <person name="Schleper C."/>
            <person name="Rodrigues Oliveira T."/>
            <person name="Wollweber F."/>
            <person name="Xu J."/>
            <person name="Rittmann S."/>
            <person name="Klingl A."/>
            <person name="Pilhofer M."/>
        </authorList>
    </citation>
    <scope>NUCLEOTIDE SEQUENCE</scope>
    <source>
        <strain evidence="4">B-35</strain>
    </source>
</reference>
<feature type="domain" description="Phosphoribosyltransferase" evidence="3">
    <location>
        <begin position="18"/>
        <end position="139"/>
    </location>
</feature>
<dbReference type="Proteomes" id="UP001208689">
    <property type="component" value="Chromosome"/>
</dbReference>
<dbReference type="Gene3D" id="3.40.50.2020">
    <property type="match status" value="1"/>
</dbReference>
<dbReference type="InterPro" id="IPR029057">
    <property type="entry name" value="PRTase-like"/>
</dbReference>
<dbReference type="PANTHER" id="PTHR43363">
    <property type="entry name" value="HYPOXANTHINE PHOSPHORIBOSYLTRANSFERASE"/>
    <property type="match status" value="1"/>
</dbReference>
<sequence length="190" mass="22235">MSLDHEVKEGEYYFTYTQMHRLVQKLAEEIKKDGFNPDFMIAIGTGGFIPARMLKIYINKKVLTVGLSYYDDDNNPMEHLQKIQWLENDQEKLRGKKVLLVDEVNDSGSTLEYTLKELLACDPEEIAVVVLHDKEKEKKGHIPPEIKKYYVGEKTGPGWIHYPWEAEDIDYQNYMAAKFVRKAGRYIFEH</sequence>
<accession>A0ABY6HR51</accession>
<organism evidence="4 5">
    <name type="scientific">Candidatus Lokiarchaeum ossiferum</name>
    <dbReference type="NCBI Taxonomy" id="2951803"/>
    <lineage>
        <taxon>Archaea</taxon>
        <taxon>Promethearchaeati</taxon>
        <taxon>Promethearchaeota</taxon>
        <taxon>Promethearchaeia</taxon>
        <taxon>Promethearchaeales</taxon>
        <taxon>Promethearchaeaceae</taxon>
        <taxon>Candidatus Lokiarchaeum</taxon>
    </lineage>
</organism>
<keyword evidence="5" id="KW-1185">Reference proteome</keyword>
<proteinExistence type="predicted"/>
<dbReference type="CDD" id="cd06223">
    <property type="entry name" value="PRTases_typeI"/>
    <property type="match status" value="1"/>
</dbReference>
<keyword evidence="1 4" id="KW-0328">Glycosyltransferase</keyword>
<evidence type="ECO:0000256" key="1">
    <source>
        <dbReference type="ARBA" id="ARBA00022676"/>
    </source>
</evidence>
<evidence type="ECO:0000313" key="5">
    <source>
        <dbReference type="Proteomes" id="UP001208689"/>
    </source>
</evidence>
<evidence type="ECO:0000259" key="3">
    <source>
        <dbReference type="Pfam" id="PF00156"/>
    </source>
</evidence>
<evidence type="ECO:0000256" key="2">
    <source>
        <dbReference type="ARBA" id="ARBA00022679"/>
    </source>
</evidence>
<protein>
    <submittedName>
        <fullName evidence="4">Xanthine phosphoribosyltransferase</fullName>
        <ecNumber evidence="4">2.4.2.22</ecNumber>
    </submittedName>
</protein>
<dbReference type="GO" id="GO:0000310">
    <property type="term" value="F:xanthine phosphoribosyltransferase activity"/>
    <property type="evidence" value="ECO:0007669"/>
    <property type="project" value="UniProtKB-EC"/>
</dbReference>
<keyword evidence="2 4" id="KW-0808">Transferase</keyword>
<dbReference type="PANTHER" id="PTHR43363:SF1">
    <property type="entry name" value="HYPOXANTHINE-GUANINE PHOSPHORIBOSYLTRANSFERASE"/>
    <property type="match status" value="1"/>
</dbReference>
<dbReference type="EMBL" id="CP104013">
    <property type="protein sequence ID" value="UYP45984.1"/>
    <property type="molecule type" value="Genomic_DNA"/>
</dbReference>